<keyword evidence="1" id="KW-0540">Nuclease</keyword>
<dbReference type="GO" id="GO:0003676">
    <property type="term" value="F:nucleic acid binding"/>
    <property type="evidence" value="ECO:0007669"/>
    <property type="project" value="InterPro"/>
</dbReference>
<organism evidence="5">
    <name type="scientific">seawater metagenome</name>
    <dbReference type="NCBI Taxonomy" id="1561972"/>
    <lineage>
        <taxon>unclassified sequences</taxon>
        <taxon>metagenomes</taxon>
        <taxon>ecological metagenomes</taxon>
    </lineage>
</organism>
<proteinExistence type="predicted"/>
<evidence type="ECO:0000313" key="5">
    <source>
        <dbReference type="EMBL" id="VVU95698.1"/>
    </source>
</evidence>
<protein>
    <recommendedName>
        <fullName evidence="4">Exonuclease domain-containing protein</fullName>
    </recommendedName>
</protein>
<reference evidence="5" key="1">
    <citation type="submission" date="2019-09" db="EMBL/GenBank/DDBJ databases">
        <authorList>
            <person name="Needham M D."/>
        </authorList>
    </citation>
    <scope>NUCLEOTIDE SEQUENCE</scope>
</reference>
<evidence type="ECO:0000256" key="3">
    <source>
        <dbReference type="ARBA" id="ARBA00022839"/>
    </source>
</evidence>
<dbReference type="InterPro" id="IPR012337">
    <property type="entry name" value="RNaseH-like_sf"/>
</dbReference>
<dbReference type="InterPro" id="IPR036397">
    <property type="entry name" value="RNaseH_sf"/>
</dbReference>
<dbReference type="AlphaFoldDB" id="A0A5E8CK37"/>
<dbReference type="Pfam" id="PF00929">
    <property type="entry name" value="RNase_T"/>
    <property type="match status" value="1"/>
</dbReference>
<dbReference type="PANTHER" id="PTHR30231:SF4">
    <property type="entry name" value="PROTEIN NEN2"/>
    <property type="match status" value="1"/>
</dbReference>
<dbReference type="EMBL" id="CABVLZ010000008">
    <property type="protein sequence ID" value="VVU95698.1"/>
    <property type="molecule type" value="Genomic_DNA"/>
</dbReference>
<gene>
    <name evidence="5" type="ORF">CPAV1605_1453</name>
</gene>
<keyword evidence="3" id="KW-0269">Exonuclease</keyword>
<evidence type="ECO:0000259" key="4">
    <source>
        <dbReference type="SMART" id="SM00479"/>
    </source>
</evidence>
<dbReference type="GO" id="GO:0008408">
    <property type="term" value="F:3'-5' exonuclease activity"/>
    <property type="evidence" value="ECO:0007669"/>
    <property type="project" value="TreeGrafter"/>
</dbReference>
<dbReference type="CDD" id="cd06127">
    <property type="entry name" value="DEDDh"/>
    <property type="match status" value="1"/>
</dbReference>
<dbReference type="InterPro" id="IPR013520">
    <property type="entry name" value="Ribonucl_H"/>
</dbReference>
<sequence length="226" mass="26433">MENNNVFNYPPESLFLIVDVETNGLPKKRKCHYSELEIWPRIVQMSWGIYDKKGENIKFEDHIIKPVDFTIDKKSESIHGISQEKALEEGKSIKDILKKFQKDVSLTNIKSIICHNVEFDINVIKSEFCRAESKLKKKNISTLCTMLATTNFCKLELKYGYSNYKYPKLEELFKILFNKNMEKAHDSKYDVINLATCFFKLLNDENINLIVKDKSAYFVIKPNLII</sequence>
<dbReference type="Gene3D" id="3.30.420.10">
    <property type="entry name" value="Ribonuclease H-like superfamily/Ribonuclease H"/>
    <property type="match status" value="1"/>
</dbReference>
<accession>A0A5E8CK37</accession>
<dbReference type="SMART" id="SM00479">
    <property type="entry name" value="EXOIII"/>
    <property type="match status" value="1"/>
</dbReference>
<keyword evidence="2" id="KW-0378">Hydrolase</keyword>
<evidence type="ECO:0000256" key="1">
    <source>
        <dbReference type="ARBA" id="ARBA00022722"/>
    </source>
</evidence>
<feature type="domain" description="Exonuclease" evidence="4">
    <location>
        <begin position="14"/>
        <end position="207"/>
    </location>
</feature>
<dbReference type="SUPFAM" id="SSF53098">
    <property type="entry name" value="Ribonuclease H-like"/>
    <property type="match status" value="1"/>
</dbReference>
<dbReference type="PANTHER" id="PTHR30231">
    <property type="entry name" value="DNA POLYMERASE III SUBUNIT EPSILON"/>
    <property type="match status" value="1"/>
</dbReference>
<evidence type="ECO:0000256" key="2">
    <source>
        <dbReference type="ARBA" id="ARBA00022801"/>
    </source>
</evidence>
<name>A0A5E8CK37_9ZZZZ</name>